<dbReference type="SMART" id="SM00155">
    <property type="entry name" value="PLDc"/>
    <property type="match status" value="2"/>
</dbReference>
<dbReference type="Pfam" id="PF00614">
    <property type="entry name" value="PLDc"/>
    <property type="match status" value="1"/>
</dbReference>
<keyword evidence="3" id="KW-0443">Lipid metabolism</keyword>
<keyword evidence="6" id="KW-1185">Reference proteome</keyword>
<organism evidence="5 6">
    <name type="scientific">Rhodovulum iodosum</name>
    <dbReference type="NCBI Taxonomy" id="68291"/>
    <lineage>
        <taxon>Bacteria</taxon>
        <taxon>Pseudomonadati</taxon>
        <taxon>Pseudomonadota</taxon>
        <taxon>Alphaproteobacteria</taxon>
        <taxon>Rhodobacterales</taxon>
        <taxon>Paracoccaceae</taxon>
        <taxon>Rhodovulum</taxon>
    </lineage>
</organism>
<feature type="domain" description="PLD phosphodiesterase" evidence="4">
    <location>
        <begin position="412"/>
        <end position="439"/>
    </location>
</feature>
<evidence type="ECO:0000259" key="4">
    <source>
        <dbReference type="PROSITE" id="PS50035"/>
    </source>
</evidence>
<dbReference type="InterPro" id="IPR001736">
    <property type="entry name" value="PLipase_D/transphosphatidylase"/>
</dbReference>
<proteinExistence type="predicted"/>
<dbReference type="RefSeq" id="WP_125408558.1">
    <property type="nucleotide sequence ID" value="NZ_JBEHHI010000001.1"/>
</dbReference>
<evidence type="ECO:0000256" key="3">
    <source>
        <dbReference type="ARBA" id="ARBA00023098"/>
    </source>
</evidence>
<feature type="domain" description="PLD phosphodiesterase" evidence="4">
    <location>
        <begin position="198"/>
        <end position="225"/>
    </location>
</feature>
<evidence type="ECO:0000313" key="5">
    <source>
        <dbReference type="EMBL" id="MEX5728214.1"/>
    </source>
</evidence>
<dbReference type="PROSITE" id="PS50035">
    <property type="entry name" value="PLD"/>
    <property type="match status" value="2"/>
</dbReference>
<dbReference type="InterPro" id="IPR015679">
    <property type="entry name" value="PLipase_D_fam"/>
</dbReference>
<evidence type="ECO:0000256" key="2">
    <source>
        <dbReference type="ARBA" id="ARBA00022801"/>
    </source>
</evidence>
<protein>
    <submittedName>
        <fullName evidence="5">Phosphatidylserine/phosphatidylglycerophosphate/ cardiolipin synthase-like enzyme</fullName>
    </submittedName>
</protein>
<comment type="caution">
    <text evidence="5">The sequence shown here is derived from an EMBL/GenBank/DDBJ whole genome shotgun (WGS) entry which is preliminary data.</text>
</comment>
<name>A0ABV3XSP2_9RHOB</name>
<dbReference type="PANTHER" id="PTHR18896:SF60">
    <property type="entry name" value="PHOSPHOLIPASE D"/>
    <property type="match status" value="1"/>
</dbReference>
<dbReference type="SUPFAM" id="SSF56024">
    <property type="entry name" value="Phospholipase D/nuclease"/>
    <property type="match status" value="2"/>
</dbReference>
<keyword evidence="1" id="KW-0677">Repeat</keyword>
<accession>A0ABV3XSP2</accession>
<dbReference type="EMBL" id="JBEHHI010000001">
    <property type="protein sequence ID" value="MEX5728214.1"/>
    <property type="molecule type" value="Genomic_DNA"/>
</dbReference>
<evidence type="ECO:0000313" key="6">
    <source>
        <dbReference type="Proteomes" id="UP001560019"/>
    </source>
</evidence>
<sequence length="528" mass="58140">MTDPRAAGAAVDPRRGETGPVTRFDVLVTAAEAYPALEREFLAAENTISASFRVFDLSTRLRSDAARKIGEDWFDLLVHTLRRGVRVRMVLSDFDPIGADDLHRLCWRARRWFAAAAELAGEGGLEVISDCHPAEAGAGARLVLAPGAFGRLRGVIGKLNALPEAKRARYLSEAPGLAALVRPGRDGVAPRAALPRLFPATHHQKMAVFDERRLYIGGLDLNERRYDTPGHRRAPHSTWHDLQAMVEGPVVAAATAHLEGFLDAVAGRRAPPPPAPGFLRTLSRRARRAPFRFSPVPMVRELERAHFARIAEARQLIYMETQFFRHLPLARALARRARACPDLCLILLVPAAPEDVAFEDNRGLDARYGEHLQQRCLDVIRDGFGQRRMLVVSPVQSRPHPGDGRETLEAAPLVYVHSKLSIFDDRAAILSSANLNGRSLCWDSEAGLELTEPDQLAHLRRRAMGHWLPDPVEDAALAPATAFGRWVALAERNARAAPSERQGFLVPYDSQPAREIALPAPGVPDAMV</sequence>
<dbReference type="Proteomes" id="UP001560019">
    <property type="component" value="Unassembled WGS sequence"/>
</dbReference>
<keyword evidence="2" id="KW-0378">Hydrolase</keyword>
<evidence type="ECO:0000256" key="1">
    <source>
        <dbReference type="ARBA" id="ARBA00022737"/>
    </source>
</evidence>
<dbReference type="Gene3D" id="3.30.870.10">
    <property type="entry name" value="Endonuclease Chain A"/>
    <property type="match status" value="2"/>
</dbReference>
<dbReference type="CDD" id="cd09105">
    <property type="entry name" value="PLDc_vPLD1_2_like_2"/>
    <property type="match status" value="1"/>
</dbReference>
<gene>
    <name evidence="5" type="ORF">Ga0609869_001567</name>
</gene>
<dbReference type="PANTHER" id="PTHR18896">
    <property type="entry name" value="PHOSPHOLIPASE D"/>
    <property type="match status" value="1"/>
</dbReference>
<reference evidence="5 6" key="1">
    <citation type="submission" date="2024-06" db="EMBL/GenBank/DDBJ databases">
        <title>Genome of Rhodovulum iodosum, a marine photoferrotroph.</title>
        <authorList>
            <person name="Bianchini G."/>
            <person name="Nikeleit V."/>
            <person name="Kappler A."/>
            <person name="Bryce C."/>
            <person name="Sanchez-Baracaldo P."/>
        </authorList>
    </citation>
    <scope>NUCLEOTIDE SEQUENCE [LARGE SCALE GENOMIC DNA]</scope>
    <source>
        <strain evidence="5 6">UT/N1</strain>
    </source>
</reference>